<feature type="transmembrane region" description="Helical" evidence="6">
    <location>
        <begin position="214"/>
        <end position="238"/>
    </location>
</feature>
<feature type="region of interest" description="Disordered" evidence="5">
    <location>
        <begin position="295"/>
        <end position="345"/>
    </location>
</feature>
<feature type="chain" id="PRO_5045594320" evidence="7">
    <location>
        <begin position="33"/>
        <end position="345"/>
    </location>
</feature>
<evidence type="ECO:0000256" key="7">
    <source>
        <dbReference type="SAM" id="SignalP"/>
    </source>
</evidence>
<evidence type="ECO:0000313" key="9">
    <source>
        <dbReference type="Proteomes" id="UP001396898"/>
    </source>
</evidence>
<dbReference type="PANTHER" id="PTHR15549">
    <property type="entry name" value="PAIRED IMMUNOGLOBULIN-LIKE TYPE 2 RECEPTOR"/>
    <property type="match status" value="1"/>
</dbReference>
<dbReference type="InterPro" id="IPR051694">
    <property type="entry name" value="Immunoregulatory_rcpt-like"/>
</dbReference>
<comment type="subcellular location">
    <subcellularLocation>
        <location evidence="1">Membrane</location>
        <topology evidence="1">Single-pass membrane protein</topology>
    </subcellularLocation>
</comment>
<protein>
    <submittedName>
        <fullName evidence="8">Uncharacterized protein</fullName>
    </submittedName>
</protein>
<feature type="compositionally biased region" description="Basic and acidic residues" evidence="5">
    <location>
        <begin position="325"/>
        <end position="345"/>
    </location>
</feature>
<evidence type="ECO:0000313" key="8">
    <source>
        <dbReference type="EMBL" id="KAK8018964.1"/>
    </source>
</evidence>
<feature type="signal peptide" evidence="7">
    <location>
        <begin position="1"/>
        <end position="32"/>
    </location>
</feature>
<evidence type="ECO:0000256" key="1">
    <source>
        <dbReference type="ARBA" id="ARBA00004167"/>
    </source>
</evidence>
<sequence>MARATTTTRATTASAPWRTLALLWAAVHLAAAAQDVCPFDGGWSLRVSSTHCPSSAPIDCGKGTQQRCCPSGYVCAGVGLQGGSWCCKEGEDCLAQAREFPRCPNQQWTLWGGNTGTVDDGAWCCQPGFNGYYKGKAGGVGGVGCTDAGVNTLPSDTYFAKTVSTSQCVTSTPAPSSSSTSSSPATATPTSPVADGQNADGSSSEDNEGLGSGAIAGIVVGCVAGIALIAGIIGFLMWRRRKSRAAAAQELPLGSSAGGGYAPPYDGHQKTAAEMGYGAPDGSVSGYSGTTPGGYYAPSPGQYQQGGGAMEPQMKENTVYSPPAELHHEQRHLISDQRAESHEMP</sequence>
<feature type="region of interest" description="Disordered" evidence="5">
    <location>
        <begin position="170"/>
        <end position="208"/>
    </location>
</feature>
<reference evidence="8 9" key="1">
    <citation type="submission" date="2023-01" db="EMBL/GenBank/DDBJ databases">
        <title>Analysis of 21 Apiospora genomes using comparative genomics revels a genus with tremendous synthesis potential of carbohydrate active enzymes and secondary metabolites.</title>
        <authorList>
            <person name="Sorensen T."/>
        </authorList>
    </citation>
    <scope>NUCLEOTIDE SEQUENCE [LARGE SCALE GENOMIC DNA]</scope>
    <source>
        <strain evidence="8 9">CBS 20057</strain>
    </source>
</reference>
<evidence type="ECO:0000256" key="5">
    <source>
        <dbReference type="SAM" id="MobiDB-lite"/>
    </source>
</evidence>
<name>A0ABR1RWS5_9PEZI</name>
<evidence type="ECO:0000256" key="3">
    <source>
        <dbReference type="ARBA" id="ARBA00022989"/>
    </source>
</evidence>
<gene>
    <name evidence="8" type="ORF">PG991_008154</name>
</gene>
<comment type="caution">
    <text evidence="8">The sequence shown here is derived from an EMBL/GenBank/DDBJ whole genome shotgun (WGS) entry which is preliminary data.</text>
</comment>
<feature type="compositionally biased region" description="Low complexity" evidence="5">
    <location>
        <begin position="170"/>
        <end position="192"/>
    </location>
</feature>
<organism evidence="8 9">
    <name type="scientific">Apiospora marii</name>
    <dbReference type="NCBI Taxonomy" id="335849"/>
    <lineage>
        <taxon>Eukaryota</taxon>
        <taxon>Fungi</taxon>
        <taxon>Dikarya</taxon>
        <taxon>Ascomycota</taxon>
        <taxon>Pezizomycotina</taxon>
        <taxon>Sordariomycetes</taxon>
        <taxon>Xylariomycetidae</taxon>
        <taxon>Amphisphaeriales</taxon>
        <taxon>Apiosporaceae</taxon>
        <taxon>Apiospora</taxon>
    </lineage>
</organism>
<dbReference type="PANTHER" id="PTHR15549:SF27">
    <property type="entry name" value="CHITIN-BINDING TYPE-1 DOMAIN-CONTAINING PROTEIN"/>
    <property type="match status" value="1"/>
</dbReference>
<accession>A0ABR1RWS5</accession>
<keyword evidence="2 6" id="KW-0812">Transmembrane</keyword>
<keyword evidence="7" id="KW-0732">Signal</keyword>
<dbReference type="EMBL" id="JAQQWI010000010">
    <property type="protein sequence ID" value="KAK8018964.1"/>
    <property type="molecule type" value="Genomic_DNA"/>
</dbReference>
<evidence type="ECO:0000256" key="4">
    <source>
        <dbReference type="ARBA" id="ARBA00023136"/>
    </source>
</evidence>
<evidence type="ECO:0000256" key="6">
    <source>
        <dbReference type="SAM" id="Phobius"/>
    </source>
</evidence>
<proteinExistence type="predicted"/>
<dbReference type="Proteomes" id="UP001396898">
    <property type="component" value="Unassembled WGS sequence"/>
</dbReference>
<keyword evidence="4 6" id="KW-0472">Membrane</keyword>
<keyword evidence="3 6" id="KW-1133">Transmembrane helix</keyword>
<keyword evidence="9" id="KW-1185">Reference proteome</keyword>
<evidence type="ECO:0000256" key="2">
    <source>
        <dbReference type="ARBA" id="ARBA00022692"/>
    </source>
</evidence>